<feature type="signal peptide" evidence="1">
    <location>
        <begin position="1"/>
        <end position="19"/>
    </location>
</feature>
<protein>
    <recommendedName>
        <fullName evidence="4">Outer membrane protein with beta-barrel domain</fullName>
    </recommendedName>
</protein>
<accession>A0A562SQP5</accession>
<comment type="caution">
    <text evidence="2">The sequence shown here is derived from an EMBL/GenBank/DDBJ whole genome shotgun (WGS) entry which is preliminary data.</text>
</comment>
<keyword evidence="3" id="KW-1185">Reference proteome</keyword>
<sequence>MKKLLLFTLLAVTVVSLQAQETETKKKKKDWSKVNLGNRPKDHLIFQVGYLNWLQKPDTIATAGFARSVNAYFSFDFPFKTDPRFSVGLGAGVGADNMFFNRNAGRNLNIVSTNGFSFAKNTGKDTVIRYKSIKLATVYLEAPVELRFMVDPANPNKSLKFALGMKIGTMISATDKTRFTKDAAGNTAYTLKEKSRNNFNNLRLAATARIGFGNFGVFAQYQLNDMIKEGQGPNMIRPMTVGITLTGL</sequence>
<gene>
    <name evidence="2" type="ORF">IQ13_1443</name>
</gene>
<organism evidence="2 3">
    <name type="scientific">Lacibacter cauensis</name>
    <dbReference type="NCBI Taxonomy" id="510947"/>
    <lineage>
        <taxon>Bacteria</taxon>
        <taxon>Pseudomonadati</taxon>
        <taxon>Bacteroidota</taxon>
        <taxon>Chitinophagia</taxon>
        <taxon>Chitinophagales</taxon>
        <taxon>Chitinophagaceae</taxon>
        <taxon>Lacibacter</taxon>
    </lineage>
</organism>
<dbReference type="RefSeq" id="WP_144885401.1">
    <property type="nucleotide sequence ID" value="NZ_VLLE01000003.1"/>
</dbReference>
<feature type="chain" id="PRO_5021859725" description="Outer membrane protein with beta-barrel domain" evidence="1">
    <location>
        <begin position="20"/>
        <end position="248"/>
    </location>
</feature>
<keyword evidence="1" id="KW-0732">Signal</keyword>
<name>A0A562SQP5_9BACT</name>
<proteinExistence type="predicted"/>
<evidence type="ECO:0000313" key="2">
    <source>
        <dbReference type="EMBL" id="TWI83334.1"/>
    </source>
</evidence>
<dbReference type="Proteomes" id="UP000316167">
    <property type="component" value="Unassembled WGS sequence"/>
</dbReference>
<evidence type="ECO:0000256" key="1">
    <source>
        <dbReference type="SAM" id="SignalP"/>
    </source>
</evidence>
<dbReference type="AlphaFoldDB" id="A0A562SQP5"/>
<reference evidence="2 3" key="1">
    <citation type="journal article" date="2015" name="Stand. Genomic Sci.">
        <title>Genomic Encyclopedia of Bacterial and Archaeal Type Strains, Phase III: the genomes of soil and plant-associated and newly described type strains.</title>
        <authorList>
            <person name="Whitman W.B."/>
            <person name="Woyke T."/>
            <person name="Klenk H.P."/>
            <person name="Zhou Y."/>
            <person name="Lilburn T.G."/>
            <person name="Beck B.J."/>
            <person name="De Vos P."/>
            <person name="Vandamme P."/>
            <person name="Eisen J.A."/>
            <person name="Garrity G."/>
            <person name="Hugenholtz P."/>
            <person name="Kyrpides N.C."/>
        </authorList>
    </citation>
    <scope>NUCLEOTIDE SEQUENCE [LARGE SCALE GENOMIC DNA]</scope>
    <source>
        <strain evidence="2 3">CGMCC 1.7271</strain>
    </source>
</reference>
<dbReference type="EMBL" id="VLLE01000003">
    <property type="protein sequence ID" value="TWI83334.1"/>
    <property type="molecule type" value="Genomic_DNA"/>
</dbReference>
<evidence type="ECO:0008006" key="4">
    <source>
        <dbReference type="Google" id="ProtNLM"/>
    </source>
</evidence>
<evidence type="ECO:0000313" key="3">
    <source>
        <dbReference type="Proteomes" id="UP000316167"/>
    </source>
</evidence>
<dbReference type="OrthoDB" id="959017at2"/>